<dbReference type="Proteomes" id="UP001500975">
    <property type="component" value="Unassembled WGS sequence"/>
</dbReference>
<accession>A0ABP8HY61</accession>
<name>A0ABP8HY61_9BURK</name>
<protein>
    <submittedName>
        <fullName evidence="2">Tripartite tricarboxylate transporter substrate binding protein BugE</fullName>
    </submittedName>
</protein>
<dbReference type="Pfam" id="PF03401">
    <property type="entry name" value="TctC"/>
    <property type="match status" value="1"/>
</dbReference>
<sequence length="269" mass="28116">MEAAHRDRQPAGANEAIAAQFVARAQADGHTLLLATEVPLTLNPHLMSVLKYDPQKDFAPVSLLLRSPLALVVPQSSPAKSLKDFIALARSRSSAGPLAYASAGPGGVLHLPMAMLAKQNGVEMTHVPYKGVAPLLTDVASGQVDAAWVAVAGAAPLIRDGRIRALVVGAPSRVKALPEVPTFAEAGVAPVQADFVFALLAPAGTPAAVAEKIASAIRKILAEPEFRDKNLDPFGYVMVASSPAELGRYIAQDRATQAERVKVAGVKME</sequence>
<reference evidence="3" key="1">
    <citation type="journal article" date="2019" name="Int. J. Syst. Evol. Microbiol.">
        <title>The Global Catalogue of Microorganisms (GCM) 10K type strain sequencing project: providing services to taxonomists for standard genome sequencing and annotation.</title>
        <authorList>
            <consortium name="The Broad Institute Genomics Platform"/>
            <consortium name="The Broad Institute Genome Sequencing Center for Infectious Disease"/>
            <person name="Wu L."/>
            <person name="Ma J."/>
        </authorList>
    </citation>
    <scope>NUCLEOTIDE SEQUENCE [LARGE SCALE GENOMIC DNA]</scope>
    <source>
        <strain evidence="3">JCM 17804</strain>
    </source>
</reference>
<dbReference type="RefSeq" id="WP_345539109.1">
    <property type="nucleotide sequence ID" value="NZ_BAABGJ010000046.1"/>
</dbReference>
<gene>
    <name evidence="2" type="ORF">GCM10023165_32130</name>
</gene>
<comment type="similarity">
    <text evidence="1">Belongs to the UPF0065 (bug) family.</text>
</comment>
<dbReference type="EMBL" id="BAABGJ010000046">
    <property type="protein sequence ID" value="GAA4347185.1"/>
    <property type="molecule type" value="Genomic_DNA"/>
</dbReference>
<dbReference type="InterPro" id="IPR005064">
    <property type="entry name" value="BUG"/>
</dbReference>
<dbReference type="Gene3D" id="3.40.190.150">
    <property type="entry name" value="Bordetella uptake gene, domain 1"/>
    <property type="match status" value="1"/>
</dbReference>
<dbReference type="Gene3D" id="3.40.190.10">
    <property type="entry name" value="Periplasmic binding protein-like II"/>
    <property type="match status" value="1"/>
</dbReference>
<evidence type="ECO:0000313" key="3">
    <source>
        <dbReference type="Proteomes" id="UP001500975"/>
    </source>
</evidence>
<dbReference type="PANTHER" id="PTHR42928">
    <property type="entry name" value="TRICARBOXYLATE-BINDING PROTEIN"/>
    <property type="match status" value="1"/>
</dbReference>
<evidence type="ECO:0000256" key="1">
    <source>
        <dbReference type="ARBA" id="ARBA00006987"/>
    </source>
</evidence>
<organism evidence="2 3">
    <name type="scientific">Variovorax defluvii</name>
    <dbReference type="NCBI Taxonomy" id="913761"/>
    <lineage>
        <taxon>Bacteria</taxon>
        <taxon>Pseudomonadati</taxon>
        <taxon>Pseudomonadota</taxon>
        <taxon>Betaproteobacteria</taxon>
        <taxon>Burkholderiales</taxon>
        <taxon>Comamonadaceae</taxon>
        <taxon>Variovorax</taxon>
    </lineage>
</organism>
<dbReference type="PANTHER" id="PTHR42928:SF5">
    <property type="entry name" value="BLR1237 PROTEIN"/>
    <property type="match status" value="1"/>
</dbReference>
<proteinExistence type="inferred from homology"/>
<dbReference type="SUPFAM" id="SSF53850">
    <property type="entry name" value="Periplasmic binding protein-like II"/>
    <property type="match status" value="1"/>
</dbReference>
<comment type="caution">
    <text evidence="2">The sequence shown here is derived from an EMBL/GenBank/DDBJ whole genome shotgun (WGS) entry which is preliminary data.</text>
</comment>
<dbReference type="InterPro" id="IPR042100">
    <property type="entry name" value="Bug_dom1"/>
</dbReference>
<evidence type="ECO:0000313" key="2">
    <source>
        <dbReference type="EMBL" id="GAA4347185.1"/>
    </source>
</evidence>
<keyword evidence="3" id="KW-1185">Reference proteome</keyword>
<dbReference type="CDD" id="cd07012">
    <property type="entry name" value="PBP2_Bug_TTT"/>
    <property type="match status" value="1"/>
</dbReference>